<evidence type="ECO:0000313" key="2">
    <source>
        <dbReference type="Proteomes" id="UP000317369"/>
    </source>
</evidence>
<protein>
    <submittedName>
        <fullName evidence="1">Helix-turn-helix domain of resolvase</fullName>
    </submittedName>
</protein>
<dbReference type="InterPro" id="IPR009061">
    <property type="entry name" value="DNA-bd_dom_put_sf"/>
</dbReference>
<keyword evidence="2" id="KW-1185">Reference proteome</keyword>
<name>A0A517YTW5_9BACT</name>
<dbReference type="RefSeq" id="WP_145076903.1">
    <property type="nucleotide sequence ID" value="NZ_CP036425.1"/>
</dbReference>
<reference evidence="1 2" key="1">
    <citation type="submission" date="2019-02" db="EMBL/GenBank/DDBJ databases">
        <title>Deep-cultivation of Planctomycetes and their phenomic and genomic characterization uncovers novel biology.</title>
        <authorList>
            <person name="Wiegand S."/>
            <person name="Jogler M."/>
            <person name="Boedeker C."/>
            <person name="Pinto D."/>
            <person name="Vollmers J."/>
            <person name="Rivas-Marin E."/>
            <person name="Kohn T."/>
            <person name="Peeters S.H."/>
            <person name="Heuer A."/>
            <person name="Rast P."/>
            <person name="Oberbeckmann S."/>
            <person name="Bunk B."/>
            <person name="Jeske O."/>
            <person name="Meyerdierks A."/>
            <person name="Storesund J.E."/>
            <person name="Kallscheuer N."/>
            <person name="Luecker S."/>
            <person name="Lage O.M."/>
            <person name="Pohl T."/>
            <person name="Merkel B.J."/>
            <person name="Hornburger P."/>
            <person name="Mueller R.-W."/>
            <person name="Bruemmer F."/>
            <person name="Labrenz M."/>
            <person name="Spormann A.M."/>
            <person name="Op den Camp H."/>
            <person name="Overmann J."/>
            <person name="Amann R."/>
            <person name="Jetten M.S.M."/>
            <person name="Mascher T."/>
            <person name="Medema M.H."/>
            <person name="Devos D.P."/>
            <person name="Kaster A.-K."/>
            <person name="Ovreas L."/>
            <person name="Rohde M."/>
            <person name="Galperin M.Y."/>
            <person name="Jogler C."/>
        </authorList>
    </citation>
    <scope>NUCLEOTIDE SEQUENCE [LARGE SCALE GENOMIC DNA]</scope>
    <source>
        <strain evidence="1 2">KS4</strain>
    </source>
</reference>
<accession>A0A517YTW5</accession>
<evidence type="ECO:0000313" key="1">
    <source>
        <dbReference type="EMBL" id="QDU33675.1"/>
    </source>
</evidence>
<dbReference type="SUPFAM" id="SSF46955">
    <property type="entry name" value="Putative DNA-binding domain"/>
    <property type="match status" value="1"/>
</dbReference>
<dbReference type="KEGG" id="pcor:KS4_17310"/>
<sequence length="511" mass="60374">MAKAKNAKDNIGHPRRQRIAASGNKGFLCRELETLNRQLLYAPAKQRKLQYQRAEKLHDQIVDEQYYPLDFVVYRLTDSRVGHDDEVLLIGEAIKPDLRLMIDAITRSLELDGNEDTKPVVLISDLADRFNVSTKTVMRWRKEGLRWRQVRLTKGKKRQIVFTEKAIENFQKQNKNRIHHAAHFQRHDEQIHMQVIELAKSHRLSNPDLSFNRIAVHVSRELDLANETVRQIIRKHDDKAEKNAVFITKDKGIKAKEKQRIMRMHVWGIKTQKIANRYNRSLSTIYRIINEVKYRLISDINIDYLMLNVFDRDDAETVIRRQSIEEIVSQLNQGKVTRLDWPSLPNDLLVFLEQPRISDQIIRSLFVRYNYVKFKANHVRSQIDANNPRAYELKEFDQYLHEGIQIHSLLMRYFQSYIGSTVKLHLPDYQEAPLWLIVRLLLCASACLSDTLRSYNPSRSSRFSTLLKNYLMKELIKEQQSLRESKAVKRENSDVLIKRFMINIKRLQHEL</sequence>
<organism evidence="1 2">
    <name type="scientific">Poriferisphaera corsica</name>
    <dbReference type="NCBI Taxonomy" id="2528020"/>
    <lineage>
        <taxon>Bacteria</taxon>
        <taxon>Pseudomonadati</taxon>
        <taxon>Planctomycetota</taxon>
        <taxon>Phycisphaerae</taxon>
        <taxon>Phycisphaerales</taxon>
        <taxon>Phycisphaeraceae</taxon>
        <taxon>Poriferisphaera</taxon>
    </lineage>
</organism>
<dbReference type="EMBL" id="CP036425">
    <property type="protein sequence ID" value="QDU33675.1"/>
    <property type="molecule type" value="Genomic_DNA"/>
</dbReference>
<dbReference type="Proteomes" id="UP000317369">
    <property type="component" value="Chromosome"/>
</dbReference>
<gene>
    <name evidence="1" type="ORF">KS4_17310</name>
</gene>
<dbReference type="AlphaFoldDB" id="A0A517YTW5"/>
<dbReference type="OrthoDB" id="9780321at2"/>
<proteinExistence type="predicted"/>